<evidence type="ECO:0000256" key="8">
    <source>
        <dbReference type="ARBA" id="ARBA00035585"/>
    </source>
</evidence>
<comment type="caution">
    <text evidence="11">The sequence shown here is derived from an EMBL/GenBank/DDBJ whole genome shotgun (WGS) entry which is preliminary data.</text>
</comment>
<comment type="similarity">
    <text evidence="7 10">Belongs to the fluoride channel Fluc/FEX (TC 1.A.43) family.</text>
</comment>
<comment type="catalytic activity">
    <reaction evidence="8">
        <text>fluoride(in) = fluoride(out)</text>
        <dbReference type="Rhea" id="RHEA:76159"/>
        <dbReference type="ChEBI" id="CHEBI:17051"/>
    </reaction>
    <physiologicalReaction direction="left-to-right" evidence="8">
        <dbReference type="Rhea" id="RHEA:76160"/>
    </physiologicalReaction>
</comment>
<evidence type="ECO:0000256" key="10">
    <source>
        <dbReference type="HAMAP-Rule" id="MF_00454"/>
    </source>
</evidence>
<keyword evidence="10" id="KW-0813">Transport</keyword>
<keyword evidence="10" id="KW-0915">Sodium</keyword>
<evidence type="ECO:0000256" key="2">
    <source>
        <dbReference type="ARBA" id="ARBA00022475"/>
    </source>
</evidence>
<dbReference type="InterPro" id="IPR003691">
    <property type="entry name" value="FluC"/>
</dbReference>
<dbReference type="RefSeq" id="WP_275476275.1">
    <property type="nucleotide sequence ID" value="NZ_CP162940.1"/>
</dbReference>
<evidence type="ECO:0000313" key="11">
    <source>
        <dbReference type="EMBL" id="MFB5189922.1"/>
    </source>
</evidence>
<feature type="binding site" evidence="10">
    <location>
        <position position="74"/>
    </location>
    <ligand>
        <name>Na(+)</name>
        <dbReference type="ChEBI" id="CHEBI:29101"/>
        <note>structural</note>
    </ligand>
</feature>
<feature type="transmembrane region" description="Helical" evidence="10">
    <location>
        <begin position="40"/>
        <end position="57"/>
    </location>
</feature>
<protein>
    <recommendedName>
        <fullName evidence="10">Fluoride-specific ion channel FluC</fullName>
    </recommendedName>
</protein>
<evidence type="ECO:0000256" key="9">
    <source>
        <dbReference type="ARBA" id="ARBA00049940"/>
    </source>
</evidence>
<keyword evidence="12" id="KW-1185">Reference proteome</keyword>
<keyword evidence="10" id="KW-0479">Metal-binding</keyword>
<keyword evidence="3 10" id="KW-0812">Transmembrane</keyword>
<comment type="function">
    <text evidence="9 10">Fluoride-specific ion channel. Important for reducing fluoride concentration in the cell, thus reducing its toxicity.</text>
</comment>
<proteinExistence type="inferred from homology"/>
<keyword evidence="5 10" id="KW-0472">Membrane</keyword>
<name>A0ABV5ACD4_9BACL</name>
<reference evidence="11 12" key="1">
    <citation type="journal article" date="2024" name="Int. J. Mol. Sci.">
        <title>Exploration of Alicyclobacillus spp. Genome in Search of Antibiotic Resistance.</title>
        <authorList>
            <person name="Bucka-Kolendo J."/>
            <person name="Kiousi D.E."/>
            <person name="Dekowska A."/>
            <person name="Mikolajczuk-Szczyrba A."/>
            <person name="Karadedos D.M."/>
            <person name="Michael P."/>
            <person name="Galanis A."/>
            <person name="Sokolowska B."/>
        </authorList>
    </citation>
    <scope>NUCLEOTIDE SEQUENCE [LARGE SCALE GENOMIC DNA]</scope>
    <source>
        <strain evidence="11 12">KKP 3000</strain>
    </source>
</reference>
<comment type="subcellular location">
    <subcellularLocation>
        <location evidence="1 10">Cell membrane</location>
        <topology evidence="1 10">Multi-pass membrane protein</topology>
    </subcellularLocation>
</comment>
<keyword evidence="10" id="KW-0406">Ion transport</keyword>
<dbReference type="HAMAP" id="MF_00454">
    <property type="entry name" value="FluC"/>
    <property type="match status" value="1"/>
</dbReference>
<keyword evidence="2 10" id="KW-1003">Cell membrane</keyword>
<comment type="activity regulation">
    <text evidence="10">Na(+) is not transported, but it plays an essential structural role and its presence is essential for fluoride channel function.</text>
</comment>
<dbReference type="Pfam" id="PF02537">
    <property type="entry name" value="CRCB"/>
    <property type="match status" value="1"/>
</dbReference>
<gene>
    <name evidence="10 11" type="primary">crcB</name>
    <name evidence="10" type="synonym">fluC</name>
    <name evidence="11" type="ORF">KKP3000_003313</name>
</gene>
<evidence type="ECO:0000256" key="5">
    <source>
        <dbReference type="ARBA" id="ARBA00023136"/>
    </source>
</evidence>
<evidence type="ECO:0000256" key="4">
    <source>
        <dbReference type="ARBA" id="ARBA00022989"/>
    </source>
</evidence>
<dbReference type="NCBIfam" id="TIGR00494">
    <property type="entry name" value="crcB"/>
    <property type="match status" value="1"/>
</dbReference>
<dbReference type="PANTHER" id="PTHR28259">
    <property type="entry name" value="FLUORIDE EXPORT PROTEIN 1-RELATED"/>
    <property type="match status" value="1"/>
</dbReference>
<evidence type="ECO:0000256" key="1">
    <source>
        <dbReference type="ARBA" id="ARBA00004651"/>
    </source>
</evidence>
<dbReference type="EMBL" id="JBDXSU010000004">
    <property type="protein sequence ID" value="MFB5189922.1"/>
    <property type="molecule type" value="Genomic_DNA"/>
</dbReference>
<accession>A0ABV5ACD4</accession>
<evidence type="ECO:0000256" key="7">
    <source>
        <dbReference type="ARBA" id="ARBA00035120"/>
    </source>
</evidence>
<dbReference type="Proteomes" id="UP001579974">
    <property type="component" value="Unassembled WGS sequence"/>
</dbReference>
<evidence type="ECO:0000313" key="12">
    <source>
        <dbReference type="Proteomes" id="UP001579974"/>
    </source>
</evidence>
<keyword evidence="4 10" id="KW-1133">Transmembrane helix</keyword>
<feature type="binding site" evidence="10">
    <location>
        <position position="77"/>
    </location>
    <ligand>
        <name>Na(+)</name>
        <dbReference type="ChEBI" id="CHEBI:29101"/>
        <note>structural</note>
    </ligand>
</feature>
<sequence>MNVVLPVLVGVGSAIGAVARYGVGVFIGRVNHSAFPWGTWLINVIGTALLGLFTLNLQSASPDLFLLLGTGFCGGFTTFSTLSVETVTLYRANRLLSLFYLFSSLGVGLILAWLINLWA</sequence>
<keyword evidence="6 10" id="KW-0407">Ion channel</keyword>
<feature type="transmembrane region" description="Helical" evidence="10">
    <location>
        <begin position="64"/>
        <end position="84"/>
    </location>
</feature>
<dbReference type="PANTHER" id="PTHR28259:SF1">
    <property type="entry name" value="FLUORIDE EXPORT PROTEIN 1-RELATED"/>
    <property type="match status" value="1"/>
</dbReference>
<feature type="transmembrane region" description="Helical" evidence="10">
    <location>
        <begin position="96"/>
        <end position="118"/>
    </location>
</feature>
<organism evidence="11 12">
    <name type="scientific">Alicyclobacillus fastidiosus</name>
    <dbReference type="NCBI Taxonomy" id="392011"/>
    <lineage>
        <taxon>Bacteria</taxon>
        <taxon>Bacillati</taxon>
        <taxon>Bacillota</taxon>
        <taxon>Bacilli</taxon>
        <taxon>Bacillales</taxon>
        <taxon>Alicyclobacillaceae</taxon>
        <taxon>Alicyclobacillus</taxon>
    </lineage>
</organism>
<evidence type="ECO:0000256" key="6">
    <source>
        <dbReference type="ARBA" id="ARBA00023303"/>
    </source>
</evidence>
<evidence type="ECO:0000256" key="3">
    <source>
        <dbReference type="ARBA" id="ARBA00022692"/>
    </source>
</evidence>